<protein>
    <submittedName>
        <fullName evidence="2">Cobaltochelatase subunit CobN</fullName>
    </submittedName>
</protein>
<dbReference type="InterPro" id="IPR003672">
    <property type="entry name" value="CobN/Mg_chltase"/>
</dbReference>
<reference evidence="2 3" key="1">
    <citation type="submission" date="2020-05" db="EMBL/GenBank/DDBJ databases">
        <title>Draft genome sequence of Clostridium cochlearium strain AGROS13 isolated from a sheep dairy farm in New Zealand.</title>
        <authorList>
            <person name="Gupta T.B."/>
            <person name="Jauregui R."/>
            <person name="Risson A.N."/>
            <person name="Brightwell G."/>
            <person name="Maclean P."/>
        </authorList>
    </citation>
    <scope>NUCLEOTIDE SEQUENCE [LARGE SCALE GENOMIC DNA]</scope>
    <source>
        <strain evidence="2 3">AGROS13</strain>
    </source>
</reference>
<name>A0A7Y4DEA2_CLOCO</name>
<dbReference type="PANTHER" id="PTHR44119">
    <property type="entry name" value="MAGNESIUM-CHELATASE SUBUNIT CHLH, CHLOROPLASTIC"/>
    <property type="match status" value="1"/>
</dbReference>
<sequence>MSKKVIAVIGADFIKNQFSKAAKNIDFLDVIFLSKDEITGEKAEEATNFIKNNVSALMLSNITKDKEINHYFTRLKNEIDKIPIIPIGLDMMQEGFFNIDEGIATKIISYFTYGGLKNLTNVLYYVAYNFLELPLKEKNQCEKCMCKPEPVPFDGIFHNDTDRVFKSLEGYANWYIKDGDIKDYKWIGILTHRHNWNNDNIKVEKELIKSFEYKGFKVIAAFSYSTAKEESGIKTFGGIIKDYFSIDGKLVIDGLVNFQMLAALGNGEGGDSFEQAVKIFKKMDVPVFRPIITNYQDEKSWRKNISGASMEITWSFTTPEMMGMIEPIIVGCRNKSRAIIPIKERINKFVARVSKWVELRNTENKHKKLAIFLHNAPCSGVEATVGLGAGLDVFESVVNILKELKKNGYNVENIPQTGEELHKMIMDKKAYQDFRWTSVEDIIEAGGVIYKMPLEGKGGYLQFYNDLDKKVIDEIEKAWGMPPGEGMVYENKIIITGINFGNVTVMVQPKRGCYGAKCTGEVCKILHDPKCPPPHQYIGTYKYIEKILKANAVVHVGTHGSLEYLPGKTNALSNTCYPDIVLGTTPNMYVYNAGISTDGILAKRRSNAVIIDYLPNCTGTVIENSKVVNLIGEYIEAETVNSSQKELLKEKLIGKIKEINGAEEIVNSKENFIEGVEKLKDYLVQAVSNSKTGTLHVLGEVPGFEEAVSFIKEYIQNNSKNATLIKKLCKNDYIYNVTIMELIAEYIKIGRYIQSEDSTKIGEELYEKYKHIKKTILDNLRDEILNIYDKLKLVKFETKNLIKGLNGSFVEPGLSGMPCDDLENILPTGRNFYLMDCEKIPTKEAYKIGCKLANGIIERYMEEEGRIPEKIAMNMISTDISMAKGEQLSQMLYLMGITPVWDQSGKVVDLEAIPLEKLNRPRIDVIVRISGVLRDAYPNVINLMDKGTVIASSLEESFESNFVRKNTFEIARVLKELGEDKDIKRRSTIRVFGDKPGTYGSGVNLALMASAWKDEKDIGKIFVYFSSHAYGENLNGRMAKYEFVENVKASEVSYDTTISNRYDVLSSGFAASVQGGFGVIKKLLSGKEMKQYHGGTENKDNIRICTLKEEIKKIMDETFFNPLWKENVKKNGYTGASEFMRRIQSVFDWQCLSQNIDNKDIDKLVDLYVNDEEMVKWFSEHNKYAVEEIGRRFLELYERKKWNPDKEILDKLRKNYIKIEGDMEEISENSKGEIQGGDIEVLNYEDIEFWSDKLKDVDDIF</sequence>
<dbReference type="CDD" id="cd10150">
    <property type="entry name" value="CobN_like"/>
    <property type="match status" value="1"/>
</dbReference>
<dbReference type="Pfam" id="PF02514">
    <property type="entry name" value="CobN-Mg_chel"/>
    <property type="match status" value="1"/>
</dbReference>
<organism evidence="2 3">
    <name type="scientific">Clostridium cochlearium</name>
    <dbReference type="NCBI Taxonomy" id="1494"/>
    <lineage>
        <taxon>Bacteria</taxon>
        <taxon>Bacillati</taxon>
        <taxon>Bacillota</taxon>
        <taxon>Clostridia</taxon>
        <taxon>Eubacteriales</taxon>
        <taxon>Clostridiaceae</taxon>
        <taxon>Clostridium</taxon>
    </lineage>
</organism>
<evidence type="ECO:0000313" key="3">
    <source>
        <dbReference type="Proteomes" id="UP000528432"/>
    </source>
</evidence>
<dbReference type="EMBL" id="JABFIF010000023">
    <property type="protein sequence ID" value="NOH16770.1"/>
    <property type="molecule type" value="Genomic_DNA"/>
</dbReference>
<evidence type="ECO:0000313" key="2">
    <source>
        <dbReference type="EMBL" id="NOH16770.1"/>
    </source>
</evidence>
<evidence type="ECO:0000259" key="1">
    <source>
        <dbReference type="Pfam" id="PF02514"/>
    </source>
</evidence>
<dbReference type="AlphaFoldDB" id="A0A7Y4DEA2"/>
<dbReference type="RefSeq" id="WP_171303801.1">
    <property type="nucleotide sequence ID" value="NZ_JABFIF010000023.1"/>
</dbReference>
<gene>
    <name evidence="2" type="ORF">HMJ28_10295</name>
</gene>
<feature type="domain" description="CobN/magnesium chelatase" evidence="1">
    <location>
        <begin position="109"/>
        <end position="1207"/>
    </location>
</feature>
<accession>A0A7Y4DEA2</accession>
<dbReference type="Proteomes" id="UP000528432">
    <property type="component" value="Unassembled WGS sequence"/>
</dbReference>
<proteinExistence type="predicted"/>
<comment type="caution">
    <text evidence="2">The sequence shown here is derived from an EMBL/GenBank/DDBJ whole genome shotgun (WGS) entry which is preliminary data.</text>
</comment>
<dbReference type="PANTHER" id="PTHR44119:SF7">
    <property type="entry name" value="MAGNESIUM CHELATASE SUBUNIT"/>
    <property type="match status" value="1"/>
</dbReference>